<evidence type="ECO:0000313" key="3">
    <source>
        <dbReference type="Proteomes" id="UP001059912"/>
    </source>
</evidence>
<reference evidence="2" key="1">
    <citation type="submission" date="2020-03" db="EMBL/GenBank/DDBJ databases">
        <title>Five strains of Vibrio campbellii isolated from Mariana Trench.</title>
        <authorList>
            <person name="Liang J."/>
            <person name="Zhang X.-H."/>
        </authorList>
    </citation>
    <scope>NUCLEOTIDE SEQUENCE</scope>
    <source>
        <strain evidence="2">LJC013</strain>
    </source>
</reference>
<dbReference type="InterPro" id="IPR042095">
    <property type="entry name" value="SUMF_sf"/>
</dbReference>
<accession>A0ABY5IIY6</accession>
<sequence>MKNRWLGMACVLPLLVACNSESSTIPVSSETVSQKQIDTITSNINELYPEATPEQKQKAAEVVVRAIENMVFVEGGSFDMGDFKMDCDFPTKTENRLDWSPDAQCFNFATNLSGAQHLHKVTLDSYSIAKYETSFMDMEWIRQINELPVTANKWKGYAQLKDIVLRDTEEYSELIKWHQKKTKSAQTKAWQESKDYCQWLGEVSGLPFDLPTEVQWEYAARSRGQHYYYATNDGYRSIREGRYFDPNIGKYVDIKPSEVNSGTSSEEYIGQWPANPLGVYGMSNGIQEWVNDWYAKEYYLNSPEHNPQGPENGIQKVVRDGGGIKTFDRFGKDPVLDGYSPTHSFRCSVQQPKPLAE</sequence>
<keyword evidence="3" id="KW-1185">Reference proteome</keyword>
<protein>
    <submittedName>
        <fullName evidence="2">Formylglycine-generating enzyme family protein</fullName>
    </submittedName>
</protein>
<dbReference type="InterPro" id="IPR051043">
    <property type="entry name" value="Sulfatase_Mod_Factor_Kinase"/>
</dbReference>
<dbReference type="Gene3D" id="3.90.1580.10">
    <property type="entry name" value="paralog of FGE (formylglycine-generating enzyme)"/>
    <property type="match status" value="1"/>
</dbReference>
<organism evidence="2 3">
    <name type="scientific">Vibrio campbellii</name>
    <dbReference type="NCBI Taxonomy" id="680"/>
    <lineage>
        <taxon>Bacteria</taxon>
        <taxon>Pseudomonadati</taxon>
        <taxon>Pseudomonadota</taxon>
        <taxon>Gammaproteobacteria</taxon>
        <taxon>Vibrionales</taxon>
        <taxon>Vibrionaceae</taxon>
        <taxon>Vibrio</taxon>
    </lineage>
</organism>
<dbReference type="InterPro" id="IPR016187">
    <property type="entry name" value="CTDL_fold"/>
</dbReference>
<dbReference type="PROSITE" id="PS51257">
    <property type="entry name" value="PROKAR_LIPOPROTEIN"/>
    <property type="match status" value="1"/>
</dbReference>
<dbReference type="Proteomes" id="UP001059912">
    <property type="component" value="Chromosome 2"/>
</dbReference>
<dbReference type="PANTHER" id="PTHR23150:SF19">
    <property type="entry name" value="FORMYLGLYCINE-GENERATING ENZYME"/>
    <property type="match status" value="1"/>
</dbReference>
<dbReference type="SUPFAM" id="SSF56436">
    <property type="entry name" value="C-type lectin-like"/>
    <property type="match status" value="1"/>
</dbReference>
<name>A0ABY5IIY6_9VIBR</name>
<evidence type="ECO:0000259" key="1">
    <source>
        <dbReference type="Pfam" id="PF03781"/>
    </source>
</evidence>
<dbReference type="InterPro" id="IPR005532">
    <property type="entry name" value="SUMF_dom"/>
</dbReference>
<dbReference type="EMBL" id="CP050471">
    <property type="protein sequence ID" value="UTZ34270.1"/>
    <property type="molecule type" value="Genomic_DNA"/>
</dbReference>
<gene>
    <name evidence="2" type="ORF">HB762_24020</name>
</gene>
<dbReference type="Pfam" id="PF03781">
    <property type="entry name" value="FGE-sulfatase"/>
    <property type="match status" value="1"/>
</dbReference>
<evidence type="ECO:0000313" key="2">
    <source>
        <dbReference type="EMBL" id="UTZ34270.1"/>
    </source>
</evidence>
<dbReference type="PANTHER" id="PTHR23150">
    <property type="entry name" value="SULFATASE MODIFYING FACTOR 1, 2"/>
    <property type="match status" value="1"/>
</dbReference>
<feature type="domain" description="Sulfatase-modifying factor enzyme-like" evidence="1">
    <location>
        <begin position="68"/>
        <end position="324"/>
    </location>
</feature>
<dbReference type="RefSeq" id="WP_255902740.1">
    <property type="nucleotide sequence ID" value="NZ_CP050465.1"/>
</dbReference>
<proteinExistence type="predicted"/>